<evidence type="ECO:0000313" key="2">
    <source>
        <dbReference type="WBParaSite" id="PS1159_v2.g5217.t1"/>
    </source>
</evidence>
<accession>A0AC35GI55</accession>
<reference evidence="2" key="1">
    <citation type="submission" date="2022-11" db="UniProtKB">
        <authorList>
            <consortium name="WormBaseParasite"/>
        </authorList>
    </citation>
    <scope>IDENTIFICATION</scope>
</reference>
<proteinExistence type="predicted"/>
<dbReference type="WBParaSite" id="PS1159_v2.g5217.t1">
    <property type="protein sequence ID" value="PS1159_v2.g5217.t1"/>
    <property type="gene ID" value="PS1159_v2.g5217"/>
</dbReference>
<dbReference type="Proteomes" id="UP000887580">
    <property type="component" value="Unplaced"/>
</dbReference>
<name>A0AC35GI55_9BILA</name>
<sequence>MLSRLIYTFMFLAFVVCMILNSPLGAMAETFKKCEEGCADNQLCHGGYCVDTRPGQKISGFTGAGSD</sequence>
<protein>
    <submittedName>
        <fullName evidence="2">Uncharacterized protein</fullName>
    </submittedName>
</protein>
<organism evidence="1 2">
    <name type="scientific">Panagrolaimus sp. PS1159</name>
    <dbReference type="NCBI Taxonomy" id="55785"/>
    <lineage>
        <taxon>Eukaryota</taxon>
        <taxon>Metazoa</taxon>
        <taxon>Ecdysozoa</taxon>
        <taxon>Nematoda</taxon>
        <taxon>Chromadorea</taxon>
        <taxon>Rhabditida</taxon>
        <taxon>Tylenchina</taxon>
        <taxon>Panagrolaimomorpha</taxon>
        <taxon>Panagrolaimoidea</taxon>
        <taxon>Panagrolaimidae</taxon>
        <taxon>Panagrolaimus</taxon>
    </lineage>
</organism>
<evidence type="ECO:0000313" key="1">
    <source>
        <dbReference type="Proteomes" id="UP000887580"/>
    </source>
</evidence>